<dbReference type="Gene3D" id="1.10.10.2910">
    <property type="match status" value="1"/>
</dbReference>
<accession>A0A4V3WB11</accession>
<dbReference type="Pfam" id="PF06114">
    <property type="entry name" value="Peptidase_M78"/>
    <property type="match status" value="1"/>
</dbReference>
<evidence type="ECO:0000313" key="3">
    <source>
        <dbReference type="Proteomes" id="UP000308430"/>
    </source>
</evidence>
<evidence type="ECO:0000313" key="2">
    <source>
        <dbReference type="EMBL" id="THF61425.1"/>
    </source>
</evidence>
<dbReference type="Proteomes" id="UP000308430">
    <property type="component" value="Unassembled WGS sequence"/>
</dbReference>
<dbReference type="InterPro" id="IPR052345">
    <property type="entry name" value="Rad_response_metalloprotease"/>
</dbReference>
<feature type="domain" description="IrrE N-terminal-like" evidence="1">
    <location>
        <begin position="79"/>
        <end position="159"/>
    </location>
</feature>
<evidence type="ECO:0000259" key="1">
    <source>
        <dbReference type="Pfam" id="PF06114"/>
    </source>
</evidence>
<protein>
    <submittedName>
        <fullName evidence="2">ImmA/IrrE family metallo-endopeptidase</fullName>
    </submittedName>
</protein>
<sequence length="170" mass="18989">MSEKAIATAAQALRRVLSLEHVQRLPIEMVYEMLWLFDDDARFEVVEDTQLGADDARTYPDRSLILLRESVYDGAARGECRPRFTMCHELGHLGLHRGVSFARINPAAPPKIYQNSEWQADVFASHLLMPAHLIQGYTSVEAVMADFGVSRAAAAARLTKMRKGAMKQAS</sequence>
<dbReference type="EMBL" id="SSOC01000009">
    <property type="protein sequence ID" value="THF61425.1"/>
    <property type="molecule type" value="Genomic_DNA"/>
</dbReference>
<comment type="caution">
    <text evidence="2">The sequence shown here is derived from an EMBL/GenBank/DDBJ whole genome shotgun (WGS) entry which is preliminary data.</text>
</comment>
<organism evidence="2 3">
    <name type="scientific">Pseudothauera nasutitermitis</name>
    <dbReference type="NCBI Taxonomy" id="2565930"/>
    <lineage>
        <taxon>Bacteria</taxon>
        <taxon>Pseudomonadati</taxon>
        <taxon>Pseudomonadota</taxon>
        <taxon>Betaproteobacteria</taxon>
        <taxon>Rhodocyclales</taxon>
        <taxon>Zoogloeaceae</taxon>
        <taxon>Pseudothauera</taxon>
    </lineage>
</organism>
<dbReference type="InterPro" id="IPR010359">
    <property type="entry name" value="IrrE_HExxH"/>
</dbReference>
<keyword evidence="3" id="KW-1185">Reference proteome</keyword>
<dbReference type="AlphaFoldDB" id="A0A4V3WB11"/>
<name>A0A4V3WB11_9RHOO</name>
<dbReference type="RefSeq" id="WP_136350086.1">
    <property type="nucleotide sequence ID" value="NZ_SSOC01000009.1"/>
</dbReference>
<dbReference type="OrthoDB" id="9794834at2"/>
<proteinExistence type="predicted"/>
<gene>
    <name evidence="2" type="ORF">E6C76_20300</name>
</gene>
<dbReference type="PANTHER" id="PTHR43236">
    <property type="entry name" value="ANTITOXIN HIGA1"/>
    <property type="match status" value="1"/>
</dbReference>
<dbReference type="PANTHER" id="PTHR43236:SF2">
    <property type="entry name" value="BLL0069 PROTEIN"/>
    <property type="match status" value="1"/>
</dbReference>
<reference evidence="2 3" key="1">
    <citation type="submission" date="2019-04" db="EMBL/GenBank/DDBJ databases">
        <title>Azoarcus nasutitermitis sp. nov. isolated from termite nest.</title>
        <authorList>
            <person name="Lin S.-Y."/>
            <person name="Hameed A."/>
            <person name="Hsu Y.-H."/>
            <person name="Young C.-C."/>
        </authorList>
    </citation>
    <scope>NUCLEOTIDE SEQUENCE [LARGE SCALE GENOMIC DNA]</scope>
    <source>
        <strain evidence="2 3">CC-YHH838</strain>
    </source>
</reference>